<gene>
    <name evidence="2" type="ORF">FHS82_001108</name>
</gene>
<organism evidence="2 3">
    <name type="scientific">Pseudochelatococcus lubricantis</name>
    <dbReference type="NCBI Taxonomy" id="1538102"/>
    <lineage>
        <taxon>Bacteria</taxon>
        <taxon>Pseudomonadati</taxon>
        <taxon>Pseudomonadota</taxon>
        <taxon>Alphaproteobacteria</taxon>
        <taxon>Hyphomicrobiales</taxon>
        <taxon>Chelatococcaceae</taxon>
        <taxon>Pseudochelatococcus</taxon>
    </lineage>
</organism>
<keyword evidence="1" id="KW-0472">Membrane</keyword>
<protein>
    <submittedName>
        <fullName evidence="2">Uncharacterized protein</fullName>
    </submittedName>
</protein>
<comment type="caution">
    <text evidence="2">The sequence shown here is derived from an EMBL/GenBank/DDBJ whole genome shotgun (WGS) entry which is preliminary data.</text>
</comment>
<dbReference type="EMBL" id="JAASQI010000002">
    <property type="protein sequence ID" value="NIJ57282.1"/>
    <property type="molecule type" value="Genomic_DNA"/>
</dbReference>
<accession>A0ABX0UWZ9</accession>
<feature type="transmembrane region" description="Helical" evidence="1">
    <location>
        <begin position="46"/>
        <end position="69"/>
    </location>
</feature>
<reference evidence="2 3" key="1">
    <citation type="submission" date="2020-03" db="EMBL/GenBank/DDBJ databases">
        <title>Genomic Encyclopedia of Type Strains, Phase IV (KMG-IV): sequencing the most valuable type-strain genomes for metagenomic binning, comparative biology and taxonomic classification.</title>
        <authorList>
            <person name="Goeker M."/>
        </authorList>
    </citation>
    <scope>NUCLEOTIDE SEQUENCE [LARGE SCALE GENOMIC DNA]</scope>
    <source>
        <strain evidence="2 3">DSM 103870</strain>
    </source>
</reference>
<feature type="transmembrane region" description="Helical" evidence="1">
    <location>
        <begin position="12"/>
        <end position="34"/>
    </location>
</feature>
<keyword evidence="1" id="KW-0812">Transmembrane</keyword>
<evidence type="ECO:0000313" key="3">
    <source>
        <dbReference type="Proteomes" id="UP001429580"/>
    </source>
</evidence>
<evidence type="ECO:0000313" key="2">
    <source>
        <dbReference type="EMBL" id="NIJ57282.1"/>
    </source>
</evidence>
<name>A0ABX0UWZ9_9HYPH</name>
<sequence length="109" mass="11606">MTRLTWFLARHALIGFSIAALFAGMLFGLDVAGLHTLVAASPVGMVAAGALTFLLCLTFGSIQMGIAVMQLEERDTPPRGRRLRLAPVPPRGGLGAPVPVRVTVDARRR</sequence>
<evidence type="ECO:0000256" key="1">
    <source>
        <dbReference type="SAM" id="Phobius"/>
    </source>
</evidence>
<proteinExistence type="predicted"/>
<keyword evidence="3" id="KW-1185">Reference proteome</keyword>
<keyword evidence="1" id="KW-1133">Transmembrane helix</keyword>
<dbReference type="RefSeq" id="WP_166949644.1">
    <property type="nucleotide sequence ID" value="NZ_JAASQI010000002.1"/>
</dbReference>
<dbReference type="Proteomes" id="UP001429580">
    <property type="component" value="Unassembled WGS sequence"/>
</dbReference>